<organism evidence="2 4">
    <name type="scientific">Pseudomonas citronellolis</name>
    <dbReference type="NCBI Taxonomy" id="53408"/>
    <lineage>
        <taxon>Bacteria</taxon>
        <taxon>Pseudomonadati</taxon>
        <taxon>Pseudomonadota</taxon>
        <taxon>Gammaproteobacteria</taxon>
        <taxon>Pseudomonadales</taxon>
        <taxon>Pseudomonadaceae</taxon>
        <taxon>Pseudomonas</taxon>
    </lineage>
</organism>
<dbReference type="GeneID" id="72994075"/>
<name>A0A127MM91_9PSED</name>
<reference evidence="2 4" key="1">
    <citation type="submission" date="2016-05" db="EMBL/GenBank/DDBJ databases">
        <title>Genome Sequence of Pseudomonas citronellolis Strain SJTE-3, an Estrogens and Persistent Organic Pollutants degradation strain.</title>
        <authorList>
            <person name="Liang R."/>
        </authorList>
    </citation>
    <scope>NUCLEOTIDE SEQUENCE [LARGE SCALE GENOMIC DNA]</scope>
    <source>
        <strain evidence="2 4">SJTE-3</strain>
    </source>
</reference>
<evidence type="ECO:0000313" key="2">
    <source>
        <dbReference type="EMBL" id="ANI13236.1"/>
    </source>
</evidence>
<accession>A0A127MM91</accession>
<sequence length="96" mass="10273">MNTRTLAAGLVLALLPMAGSAWAFCSDQQALAKGRQVADKVAAITQRDPETAKRLNAQLAAMKKSRSSKERPDDCAAYDQMLKELDQSAAKAKPAP</sequence>
<dbReference type="EMBL" id="JARJLR010000510">
    <property type="protein sequence ID" value="MDF3846131.1"/>
    <property type="molecule type" value="Genomic_DNA"/>
</dbReference>
<protein>
    <submittedName>
        <fullName evidence="2">Uncharacterized protein</fullName>
    </submittedName>
</protein>
<dbReference type="Proteomes" id="UP001220662">
    <property type="component" value="Unassembled WGS sequence"/>
</dbReference>
<keyword evidence="1" id="KW-0732">Signal</keyword>
<reference evidence="3" key="2">
    <citation type="submission" date="2023-03" db="EMBL/GenBank/DDBJ databases">
        <title>Draft assemblies of triclosan tolerant bacteria isolated from returned activated sludge.</title>
        <authorList>
            <person name="Van Hamelsveld S."/>
        </authorList>
    </citation>
    <scope>NUCLEOTIDE SEQUENCE</scope>
    <source>
        <strain evidence="3">GW210015_S63</strain>
    </source>
</reference>
<dbReference type="RefSeq" id="WP_009617320.1">
    <property type="nucleotide sequence ID" value="NZ_BDGS01000001.1"/>
</dbReference>
<feature type="chain" id="PRO_5007798126" evidence="1">
    <location>
        <begin position="24"/>
        <end position="96"/>
    </location>
</feature>
<dbReference type="KEGG" id="pcq:PcP3B5_08980"/>
<dbReference type="Proteomes" id="UP000077748">
    <property type="component" value="Chromosome"/>
</dbReference>
<dbReference type="EMBL" id="CP015878">
    <property type="protein sequence ID" value="ANI13236.1"/>
    <property type="molecule type" value="Genomic_DNA"/>
</dbReference>
<gene>
    <name evidence="2" type="ORF">A9C11_04240</name>
    <name evidence="3" type="ORF">P3W55_30890</name>
</gene>
<evidence type="ECO:0000313" key="4">
    <source>
        <dbReference type="Proteomes" id="UP000077748"/>
    </source>
</evidence>
<dbReference type="AlphaFoldDB" id="A0A127MM91"/>
<dbReference type="STRING" id="53408.A9C11_04240"/>
<proteinExistence type="predicted"/>
<feature type="signal peptide" evidence="1">
    <location>
        <begin position="1"/>
        <end position="23"/>
    </location>
</feature>
<evidence type="ECO:0000313" key="3">
    <source>
        <dbReference type="EMBL" id="MDF3846131.1"/>
    </source>
</evidence>
<evidence type="ECO:0000256" key="1">
    <source>
        <dbReference type="SAM" id="SignalP"/>
    </source>
</evidence>